<name>A0A0F9HED2_9ZZZZ</name>
<feature type="compositionally biased region" description="Basic and acidic residues" evidence="1">
    <location>
        <begin position="9"/>
        <end position="19"/>
    </location>
</feature>
<evidence type="ECO:0000313" key="2">
    <source>
        <dbReference type="EMBL" id="KKL73442.1"/>
    </source>
</evidence>
<sequence>MYKNTFKPMPEDKAVRGPEEAPGPWNMCWHSKAPRVLCVLKPGHNGDHWYSEFTVTDTEEK</sequence>
<feature type="region of interest" description="Disordered" evidence="1">
    <location>
        <begin position="1"/>
        <end position="21"/>
    </location>
</feature>
<gene>
    <name evidence="2" type="ORF">LCGC14_2074870</name>
</gene>
<organism evidence="2">
    <name type="scientific">marine sediment metagenome</name>
    <dbReference type="NCBI Taxonomy" id="412755"/>
    <lineage>
        <taxon>unclassified sequences</taxon>
        <taxon>metagenomes</taxon>
        <taxon>ecological metagenomes</taxon>
    </lineage>
</organism>
<protein>
    <submittedName>
        <fullName evidence="2">Uncharacterized protein</fullName>
    </submittedName>
</protein>
<reference evidence="2" key="1">
    <citation type="journal article" date="2015" name="Nature">
        <title>Complex archaea that bridge the gap between prokaryotes and eukaryotes.</title>
        <authorList>
            <person name="Spang A."/>
            <person name="Saw J.H."/>
            <person name="Jorgensen S.L."/>
            <person name="Zaremba-Niedzwiedzka K."/>
            <person name="Martijn J."/>
            <person name="Lind A.E."/>
            <person name="van Eijk R."/>
            <person name="Schleper C."/>
            <person name="Guy L."/>
            <person name="Ettema T.J."/>
        </authorList>
    </citation>
    <scope>NUCLEOTIDE SEQUENCE</scope>
</reference>
<accession>A0A0F9HED2</accession>
<proteinExistence type="predicted"/>
<comment type="caution">
    <text evidence="2">The sequence shown here is derived from an EMBL/GenBank/DDBJ whole genome shotgun (WGS) entry which is preliminary data.</text>
</comment>
<dbReference type="EMBL" id="LAZR01024956">
    <property type="protein sequence ID" value="KKL73442.1"/>
    <property type="molecule type" value="Genomic_DNA"/>
</dbReference>
<dbReference type="AlphaFoldDB" id="A0A0F9HED2"/>
<evidence type="ECO:0000256" key="1">
    <source>
        <dbReference type="SAM" id="MobiDB-lite"/>
    </source>
</evidence>